<dbReference type="EMBL" id="OCMU01000001">
    <property type="protein sequence ID" value="SOD18533.1"/>
    <property type="molecule type" value="Genomic_DNA"/>
</dbReference>
<name>A0A286A9E8_9PROT</name>
<evidence type="ECO:0000259" key="4">
    <source>
        <dbReference type="Pfam" id="PF01420"/>
    </source>
</evidence>
<dbReference type="RefSeq" id="WP_097104963.1">
    <property type="nucleotide sequence ID" value="NZ_OCMU01000001.1"/>
</dbReference>
<accession>A0A286A9E8</accession>
<protein>
    <submittedName>
        <fullName evidence="5">Type I restriction enzyme, S subunit</fullName>
    </submittedName>
</protein>
<dbReference type="PANTHER" id="PTHR30408:SF12">
    <property type="entry name" value="TYPE I RESTRICTION ENZYME MJAVIII SPECIFICITY SUBUNIT"/>
    <property type="match status" value="1"/>
</dbReference>
<comment type="similarity">
    <text evidence="1">Belongs to the type-I restriction system S methylase family.</text>
</comment>
<evidence type="ECO:0000313" key="5">
    <source>
        <dbReference type="EMBL" id="SOD18533.1"/>
    </source>
</evidence>
<keyword evidence="3" id="KW-0238">DNA-binding</keyword>
<dbReference type="GO" id="GO:0009307">
    <property type="term" value="P:DNA restriction-modification system"/>
    <property type="evidence" value="ECO:0007669"/>
    <property type="project" value="UniProtKB-KW"/>
</dbReference>
<evidence type="ECO:0000313" key="6">
    <source>
        <dbReference type="Proteomes" id="UP000219335"/>
    </source>
</evidence>
<evidence type="ECO:0000256" key="1">
    <source>
        <dbReference type="ARBA" id="ARBA00010923"/>
    </source>
</evidence>
<dbReference type="CDD" id="cd17262">
    <property type="entry name" value="RMtype1_S_Aco12261I-TRD2-CR2"/>
    <property type="match status" value="1"/>
</dbReference>
<reference evidence="5 6" key="1">
    <citation type="submission" date="2017-09" db="EMBL/GenBank/DDBJ databases">
        <authorList>
            <person name="Ehlers B."/>
            <person name="Leendertz F.H."/>
        </authorList>
    </citation>
    <scope>NUCLEOTIDE SEQUENCE [LARGE SCALE GENOMIC DNA]</scope>
    <source>
        <strain evidence="5 6">Nm42</strain>
    </source>
</reference>
<dbReference type="InterPro" id="IPR044946">
    <property type="entry name" value="Restrct_endonuc_typeI_TRD_sf"/>
</dbReference>
<feature type="domain" description="Type I restriction modification DNA specificity" evidence="4">
    <location>
        <begin position="40"/>
        <end position="162"/>
    </location>
</feature>
<sequence>MNVPKLRFEKFVGGWVGKKVIDFAPLQRGFDLPLSSIVEGEFPVVFSNGILKKHNQYKATAPGVVTGRSGTIGKVTYIENNYWPHNTALWVTNFLDNLPKFVYYFYVNFDLARFGTGSGVPTLNRNDVHRQVIHVPQSLAEQTKISNFLTAIDEKITQLTQKQGLLKQYKKGVMQQIFSQKLRFKDENGREFPEWEVKPLGEISKFLDGRRKPIKESDRLKMKGKYPYYGASGIIDYINDYIFDEDIILLGEDGENIVSRNLPLAFKVSGKCWINNHAHVIKPNHLTNIDFLTQYLDSISYIKYNTGTAQPKLNQEVCRTIPLNLANLPEQTKIANFLTAIDEKITHTQTQLDAVKQYKKGLLQQLFV</sequence>
<dbReference type="SUPFAM" id="SSF116734">
    <property type="entry name" value="DNA methylase specificity domain"/>
    <property type="match status" value="2"/>
</dbReference>
<proteinExistence type="inferred from homology"/>
<gene>
    <name evidence="5" type="ORF">SAMN06297164_1719</name>
</gene>
<keyword evidence="2" id="KW-0680">Restriction system</keyword>
<dbReference type="PANTHER" id="PTHR30408">
    <property type="entry name" value="TYPE-1 RESTRICTION ENZYME ECOKI SPECIFICITY PROTEIN"/>
    <property type="match status" value="1"/>
</dbReference>
<dbReference type="InterPro" id="IPR052021">
    <property type="entry name" value="Type-I_RS_S_subunit"/>
</dbReference>
<dbReference type="Pfam" id="PF01420">
    <property type="entry name" value="Methylase_S"/>
    <property type="match status" value="2"/>
</dbReference>
<dbReference type="AlphaFoldDB" id="A0A286A9E8"/>
<organism evidence="5 6">
    <name type="scientific">Nitrosomonas ureae</name>
    <dbReference type="NCBI Taxonomy" id="44577"/>
    <lineage>
        <taxon>Bacteria</taxon>
        <taxon>Pseudomonadati</taxon>
        <taxon>Pseudomonadota</taxon>
        <taxon>Betaproteobacteria</taxon>
        <taxon>Nitrosomonadales</taxon>
        <taxon>Nitrosomonadaceae</taxon>
        <taxon>Nitrosomonas</taxon>
    </lineage>
</organism>
<dbReference type="InterPro" id="IPR000055">
    <property type="entry name" value="Restrct_endonuc_typeI_TRD"/>
</dbReference>
<dbReference type="Gene3D" id="1.10.287.1120">
    <property type="entry name" value="Bipartite methylase S protein"/>
    <property type="match status" value="1"/>
</dbReference>
<dbReference type="GO" id="GO:0003677">
    <property type="term" value="F:DNA binding"/>
    <property type="evidence" value="ECO:0007669"/>
    <property type="project" value="UniProtKB-KW"/>
</dbReference>
<dbReference type="Gene3D" id="3.90.220.20">
    <property type="entry name" value="DNA methylase specificity domains"/>
    <property type="match status" value="2"/>
</dbReference>
<evidence type="ECO:0000256" key="2">
    <source>
        <dbReference type="ARBA" id="ARBA00022747"/>
    </source>
</evidence>
<dbReference type="Proteomes" id="UP000219335">
    <property type="component" value="Unassembled WGS sequence"/>
</dbReference>
<feature type="domain" description="Type I restriction modification DNA specificity" evidence="4">
    <location>
        <begin position="194"/>
        <end position="356"/>
    </location>
</feature>
<dbReference type="CDD" id="cd17267">
    <property type="entry name" value="RMtype1_S_EcoAO83I-TRD1-CR1_like"/>
    <property type="match status" value="1"/>
</dbReference>
<evidence type="ECO:0000256" key="3">
    <source>
        <dbReference type="ARBA" id="ARBA00023125"/>
    </source>
</evidence>